<dbReference type="SMART" id="SM00421">
    <property type="entry name" value="HTH_LUXR"/>
    <property type="match status" value="1"/>
</dbReference>
<dbReference type="RefSeq" id="WP_378241411.1">
    <property type="nucleotide sequence ID" value="NZ_JBHRWK010000038.1"/>
</dbReference>
<protein>
    <submittedName>
        <fullName evidence="2">LuxR C-terminal-related transcriptional regulator</fullName>
    </submittedName>
</protein>
<name>A0ABV7P3X2_9PSEU</name>
<dbReference type="InterPro" id="IPR036388">
    <property type="entry name" value="WH-like_DNA-bd_sf"/>
</dbReference>
<dbReference type="CDD" id="cd06170">
    <property type="entry name" value="LuxR_C_like"/>
    <property type="match status" value="1"/>
</dbReference>
<dbReference type="InterPro" id="IPR000792">
    <property type="entry name" value="Tscrpt_reg_LuxR_C"/>
</dbReference>
<dbReference type="SUPFAM" id="SSF46894">
    <property type="entry name" value="C-terminal effector domain of the bipartite response regulators"/>
    <property type="match status" value="1"/>
</dbReference>
<evidence type="ECO:0000313" key="2">
    <source>
        <dbReference type="EMBL" id="MFC3452639.1"/>
    </source>
</evidence>
<feature type="domain" description="HTH luxR-type" evidence="1">
    <location>
        <begin position="784"/>
        <end position="849"/>
    </location>
</feature>
<dbReference type="InterPro" id="IPR016032">
    <property type="entry name" value="Sig_transdc_resp-reg_C-effctor"/>
</dbReference>
<sequence length="855" mass="93450">MVYGLPGCGKTAVLEAASRFLAEKGTPVLAVSFPATLPDWDLFGIRALLMAVREQYDDFATDSRLPAALESVSRLCTEEDYADSWRRFCLLHAVGTMFTRLSRTARVTVVLDGVDNLPDPVPAVMAIHRAGHAVIASCRTWSAAPPDLFDGVTVVSKVELGPLPHDDSSALLRRVLNAPVSPRAEQTFREALGPMWGNPSAVLLTAAELCEIRGLEVVDGLACLRAPDAPIALPSEHSIYQVLEPYEELGKHLILLATSPTGLYVEDMPLLAKEGFRTKGAGRAVDAFVRAGLFECEASGRIRCRVPAFGTGVVRGAAGDTRQRLRSGMARRLLVNEKAADHQPAMLARSIAAAGRALSRRSELVDVLRAAECSLPADSPARTAYLYAAWWHADRGLHRTERLRELIRHLVRIADYATLTTIVIEVSNDGPADGARDALAFSAFMSAVHLGRPVPSNVRDLLNHEGRFPMTLDLADRWFAGERIGSDELADCLLPVWRQLSFAAPRDGLRFGRVGRLDVRLADACAAGDLVPVLRAVLGRDYCVPISGPLATYSRALAAHAEGRWDEALDAVHGLELQDKVDERSREHTRLLAAEMYGWLGQDRQAVAWLAKVAENGHFPLLRAWVESGLRRRSGDLREAFEGGWRVWSTDSATGDEIGAARLLFRLAWFAQRLDGQVSCGAIAASAEAWHGRQRSRRSSEVLTLVRGLAIGDETGIRRLEEHARKQGDRHGLVLLSEAAAARTSDCPEIWLREANERLRIGAAKTGITTKSALDSRKITDVVKVDDRGQLSETELEIVGLIRGGRTNRQIAKAVRISEKTVERYLTRLYSKAGCRTRHGLAMSGLARQQDAIGA</sequence>
<evidence type="ECO:0000313" key="3">
    <source>
        <dbReference type="Proteomes" id="UP001595645"/>
    </source>
</evidence>
<gene>
    <name evidence="2" type="ORF">ACFOSH_24655</name>
</gene>
<keyword evidence="3" id="KW-1185">Reference proteome</keyword>
<dbReference type="Pfam" id="PF00196">
    <property type="entry name" value="GerE"/>
    <property type="match status" value="1"/>
</dbReference>
<dbReference type="PRINTS" id="PR00038">
    <property type="entry name" value="HTHLUXR"/>
</dbReference>
<dbReference type="InterPro" id="IPR027417">
    <property type="entry name" value="P-loop_NTPase"/>
</dbReference>
<reference evidence="3" key="1">
    <citation type="journal article" date="2019" name="Int. J. Syst. Evol. Microbiol.">
        <title>The Global Catalogue of Microorganisms (GCM) 10K type strain sequencing project: providing services to taxonomists for standard genome sequencing and annotation.</title>
        <authorList>
            <consortium name="The Broad Institute Genomics Platform"/>
            <consortium name="The Broad Institute Genome Sequencing Center for Infectious Disease"/>
            <person name="Wu L."/>
            <person name="Ma J."/>
        </authorList>
    </citation>
    <scope>NUCLEOTIDE SEQUENCE [LARGE SCALE GENOMIC DNA]</scope>
    <source>
        <strain evidence="3">CGMCC 4.7676</strain>
    </source>
</reference>
<dbReference type="PROSITE" id="PS00622">
    <property type="entry name" value="HTH_LUXR_1"/>
    <property type="match status" value="1"/>
</dbReference>
<dbReference type="PROSITE" id="PS50043">
    <property type="entry name" value="HTH_LUXR_2"/>
    <property type="match status" value="1"/>
</dbReference>
<comment type="caution">
    <text evidence="2">The sequence shown here is derived from an EMBL/GenBank/DDBJ whole genome shotgun (WGS) entry which is preliminary data.</text>
</comment>
<dbReference type="SUPFAM" id="SSF52540">
    <property type="entry name" value="P-loop containing nucleoside triphosphate hydrolases"/>
    <property type="match status" value="1"/>
</dbReference>
<dbReference type="Proteomes" id="UP001595645">
    <property type="component" value="Unassembled WGS sequence"/>
</dbReference>
<proteinExistence type="predicted"/>
<dbReference type="Gene3D" id="1.10.10.10">
    <property type="entry name" value="Winged helix-like DNA-binding domain superfamily/Winged helix DNA-binding domain"/>
    <property type="match status" value="1"/>
</dbReference>
<organism evidence="2 3">
    <name type="scientific">Amycolatopsis speibonae</name>
    <dbReference type="NCBI Taxonomy" id="1450224"/>
    <lineage>
        <taxon>Bacteria</taxon>
        <taxon>Bacillati</taxon>
        <taxon>Actinomycetota</taxon>
        <taxon>Actinomycetes</taxon>
        <taxon>Pseudonocardiales</taxon>
        <taxon>Pseudonocardiaceae</taxon>
        <taxon>Amycolatopsis</taxon>
    </lineage>
</organism>
<evidence type="ECO:0000259" key="1">
    <source>
        <dbReference type="PROSITE" id="PS50043"/>
    </source>
</evidence>
<dbReference type="EMBL" id="JBHRWK010000038">
    <property type="protein sequence ID" value="MFC3452639.1"/>
    <property type="molecule type" value="Genomic_DNA"/>
</dbReference>
<accession>A0ABV7P3X2</accession>